<evidence type="ECO:0000313" key="2">
    <source>
        <dbReference type="Proteomes" id="UP000237246"/>
    </source>
</evidence>
<reference evidence="1 2" key="1">
    <citation type="submission" date="2018-01" db="EMBL/GenBank/DDBJ databases">
        <title>Comparison of the Chinese Bamboo Partridge and Red Junglefowl genome sequences highlights the importance of demography in genome evolution.</title>
        <authorList>
            <person name="Tiley G.P."/>
            <person name="Kimball R.T."/>
            <person name="Braun E.L."/>
            <person name="Burleigh J.G."/>
        </authorList>
    </citation>
    <scope>NUCLEOTIDE SEQUENCE [LARGE SCALE GENOMIC DNA]</scope>
    <source>
        <strain evidence="1">RTK389</strain>
        <tissue evidence="1">Blood</tissue>
    </source>
</reference>
<comment type="caution">
    <text evidence="1">The sequence shown here is derived from an EMBL/GenBank/DDBJ whole genome shotgun (WGS) entry which is preliminary data.</text>
</comment>
<evidence type="ECO:0000313" key="1">
    <source>
        <dbReference type="EMBL" id="POI19670.1"/>
    </source>
</evidence>
<dbReference type="Proteomes" id="UP000237246">
    <property type="component" value="Unassembled WGS sequence"/>
</dbReference>
<sequence>MWMDACSLPSTKGYYRSALLPSISPHEQHTTTSQSFVNRDHQAVKVPLEVFALAAIPHWHLLHLIHIKGVDNIVKRTQSLNKNGRHQAFKTANAHKAVLRTACCYSS</sequence>
<name>A0A2P4S6B9_BAMTH</name>
<keyword evidence="2" id="KW-1185">Reference proteome</keyword>
<proteinExistence type="predicted"/>
<dbReference type="EMBL" id="PPHD01096766">
    <property type="protein sequence ID" value="POI19670.1"/>
    <property type="molecule type" value="Genomic_DNA"/>
</dbReference>
<dbReference type="AlphaFoldDB" id="A0A2P4S6B9"/>
<protein>
    <submittedName>
        <fullName evidence="1">Uncharacterized protein</fullName>
    </submittedName>
</protein>
<accession>A0A2P4S6B9</accession>
<gene>
    <name evidence="1" type="ORF">CIB84_016585</name>
</gene>
<organism evidence="1 2">
    <name type="scientific">Bambusicola thoracicus</name>
    <name type="common">Chinese bamboo-partridge</name>
    <name type="synonym">Perdix thoracica</name>
    <dbReference type="NCBI Taxonomy" id="9083"/>
    <lineage>
        <taxon>Eukaryota</taxon>
        <taxon>Metazoa</taxon>
        <taxon>Chordata</taxon>
        <taxon>Craniata</taxon>
        <taxon>Vertebrata</taxon>
        <taxon>Euteleostomi</taxon>
        <taxon>Archelosauria</taxon>
        <taxon>Archosauria</taxon>
        <taxon>Dinosauria</taxon>
        <taxon>Saurischia</taxon>
        <taxon>Theropoda</taxon>
        <taxon>Coelurosauria</taxon>
        <taxon>Aves</taxon>
        <taxon>Neognathae</taxon>
        <taxon>Galloanserae</taxon>
        <taxon>Galliformes</taxon>
        <taxon>Phasianidae</taxon>
        <taxon>Perdicinae</taxon>
        <taxon>Bambusicola</taxon>
    </lineage>
</organism>